<feature type="transmembrane region" description="Helical" evidence="7">
    <location>
        <begin position="96"/>
        <end position="116"/>
    </location>
</feature>
<comment type="subcellular location">
    <subcellularLocation>
        <location evidence="7">Cell membrane</location>
        <topology evidence="7">Multi-pass membrane protein</topology>
    </subcellularLocation>
</comment>
<dbReference type="GO" id="GO:0008961">
    <property type="term" value="F:phosphatidylglycerol-prolipoprotein diacylglyceryl transferase activity"/>
    <property type="evidence" value="ECO:0007669"/>
    <property type="project" value="UniProtKB-UniRule"/>
</dbReference>
<keyword evidence="5 7" id="KW-1133">Transmembrane helix</keyword>
<dbReference type="EMBL" id="CP018632">
    <property type="protein sequence ID" value="ASJ72162.1"/>
    <property type="molecule type" value="Genomic_DNA"/>
</dbReference>
<dbReference type="HAMAP" id="MF_01147">
    <property type="entry name" value="Lgt"/>
    <property type="match status" value="1"/>
</dbReference>
<evidence type="ECO:0000256" key="7">
    <source>
        <dbReference type="HAMAP-Rule" id="MF_01147"/>
    </source>
</evidence>
<evidence type="ECO:0000256" key="4">
    <source>
        <dbReference type="ARBA" id="ARBA00022692"/>
    </source>
</evidence>
<feature type="transmembrane region" description="Helical" evidence="7">
    <location>
        <begin position="123"/>
        <end position="144"/>
    </location>
</feature>
<keyword evidence="8" id="KW-0328">Glycosyltransferase</keyword>
<dbReference type="EC" id="2.5.1.145" evidence="7"/>
<feature type="transmembrane region" description="Helical" evidence="7">
    <location>
        <begin position="203"/>
        <end position="220"/>
    </location>
</feature>
<feature type="transmembrane region" description="Helical" evidence="7">
    <location>
        <begin position="20"/>
        <end position="37"/>
    </location>
</feature>
<evidence type="ECO:0000256" key="3">
    <source>
        <dbReference type="ARBA" id="ARBA00022679"/>
    </source>
</evidence>
<evidence type="ECO:0000313" key="9">
    <source>
        <dbReference type="Proteomes" id="UP000250079"/>
    </source>
</evidence>
<dbReference type="PANTHER" id="PTHR30589">
    <property type="entry name" value="PROLIPOPROTEIN DIACYLGLYCERYL TRANSFERASE"/>
    <property type="match status" value="1"/>
</dbReference>
<dbReference type="NCBIfam" id="TIGR00544">
    <property type="entry name" value="lgt"/>
    <property type="match status" value="1"/>
</dbReference>
<organism evidence="8 9">
    <name type="scientific">Granulosicoccus antarcticus IMCC3135</name>
    <dbReference type="NCBI Taxonomy" id="1192854"/>
    <lineage>
        <taxon>Bacteria</taxon>
        <taxon>Pseudomonadati</taxon>
        <taxon>Pseudomonadota</taxon>
        <taxon>Gammaproteobacteria</taxon>
        <taxon>Chromatiales</taxon>
        <taxon>Granulosicoccaceae</taxon>
        <taxon>Granulosicoccus</taxon>
    </lineage>
</organism>
<evidence type="ECO:0000256" key="2">
    <source>
        <dbReference type="ARBA" id="ARBA00022475"/>
    </source>
</evidence>
<dbReference type="PANTHER" id="PTHR30589:SF0">
    <property type="entry name" value="PHOSPHATIDYLGLYCEROL--PROLIPOPROTEIN DIACYLGLYCERYL TRANSFERASE"/>
    <property type="match status" value="1"/>
</dbReference>
<evidence type="ECO:0000256" key="5">
    <source>
        <dbReference type="ARBA" id="ARBA00022989"/>
    </source>
</evidence>
<dbReference type="KEGG" id="gai:IMCC3135_10340"/>
<dbReference type="GO" id="GO:0042158">
    <property type="term" value="P:lipoprotein biosynthetic process"/>
    <property type="evidence" value="ECO:0007669"/>
    <property type="project" value="UniProtKB-UniRule"/>
</dbReference>
<evidence type="ECO:0000313" key="8">
    <source>
        <dbReference type="EMBL" id="ASJ72162.1"/>
    </source>
</evidence>
<keyword evidence="9" id="KW-1185">Reference proteome</keyword>
<accession>A0A2Z2NL50</accession>
<feature type="binding site" evidence="7">
    <location>
        <position position="143"/>
    </location>
    <ligand>
        <name>a 1,2-diacyl-sn-glycero-3-phospho-(1'-sn-glycerol)</name>
        <dbReference type="ChEBI" id="CHEBI:64716"/>
    </ligand>
</feature>
<protein>
    <recommendedName>
        <fullName evidence="7">Phosphatidylglycerol--prolipoprotein diacylglyceryl transferase</fullName>
        <ecNumber evidence="7">2.5.1.145</ecNumber>
    </recommendedName>
</protein>
<dbReference type="AlphaFoldDB" id="A0A2Z2NL50"/>
<comment type="function">
    <text evidence="7">Catalyzes the transfer of the diacylglyceryl group from phosphatidylglycerol to the sulfhydryl group of the N-terminal cysteine of a prolipoprotein, the first step in the formation of mature lipoproteins.</text>
</comment>
<dbReference type="OrthoDB" id="871140at2"/>
<keyword evidence="4 7" id="KW-0812">Transmembrane</keyword>
<keyword evidence="6 7" id="KW-0472">Membrane</keyword>
<comment type="similarity">
    <text evidence="1 7">Belongs to the Lgt family.</text>
</comment>
<keyword evidence="8" id="KW-0449">Lipoprotein</keyword>
<name>A0A2Z2NL50_9GAMM</name>
<gene>
    <name evidence="7 8" type="primary">lgt</name>
    <name evidence="8" type="ORF">IMCC3135_10340</name>
</gene>
<evidence type="ECO:0000256" key="1">
    <source>
        <dbReference type="ARBA" id="ARBA00007150"/>
    </source>
</evidence>
<keyword evidence="3 7" id="KW-0808">Transferase</keyword>
<dbReference type="PROSITE" id="PS01311">
    <property type="entry name" value="LGT"/>
    <property type="match status" value="1"/>
</dbReference>
<evidence type="ECO:0000256" key="6">
    <source>
        <dbReference type="ARBA" id="ARBA00023136"/>
    </source>
</evidence>
<sequence length="267" mass="30025">MLQYPDIDPVAFSLGPLTVHWYGITYLVAFLAGWWLATHRARKPGSGWDPEEIGDAVFYIVLGVVVGGKLGSLLFYQTDILLTRPLDAINPFSELGWRGMSFHGGFIGVIVAFWLYARHTKRIFFQVADFFAPAFPIGLGAGRIGNFINGELFGRVTDVPWGMVFPNGGPDPRHPNQLYQFFCEGILLFAIVWWFSSTPRPKKAVSGMFAVCYGVYRFFIEFVRQPDQDLGFIAFGWLTMGQLLSFPMILIGAYLLYSAYQSQSRTA</sequence>
<feature type="transmembrane region" description="Helical" evidence="7">
    <location>
        <begin position="57"/>
        <end position="76"/>
    </location>
</feature>
<feature type="transmembrane region" description="Helical" evidence="7">
    <location>
        <begin position="232"/>
        <end position="257"/>
    </location>
</feature>
<dbReference type="Pfam" id="PF01790">
    <property type="entry name" value="LGT"/>
    <property type="match status" value="1"/>
</dbReference>
<reference evidence="8 9" key="1">
    <citation type="submission" date="2016-12" db="EMBL/GenBank/DDBJ databases">
        <authorList>
            <person name="Song W.-J."/>
            <person name="Kurnit D.M."/>
        </authorList>
    </citation>
    <scope>NUCLEOTIDE SEQUENCE [LARGE SCALE GENOMIC DNA]</scope>
    <source>
        <strain evidence="8 9">IMCC3135</strain>
    </source>
</reference>
<proteinExistence type="inferred from homology"/>
<comment type="pathway">
    <text evidence="7">Protein modification; lipoprotein biosynthesis (diacylglyceryl transfer).</text>
</comment>
<keyword evidence="2 7" id="KW-1003">Cell membrane</keyword>
<dbReference type="UniPathway" id="UPA00664"/>
<feature type="transmembrane region" description="Helical" evidence="7">
    <location>
        <begin position="178"/>
        <end position="196"/>
    </location>
</feature>
<dbReference type="Proteomes" id="UP000250079">
    <property type="component" value="Chromosome"/>
</dbReference>
<comment type="catalytic activity">
    <reaction evidence="7">
        <text>L-cysteinyl-[prolipoprotein] + a 1,2-diacyl-sn-glycero-3-phospho-(1'-sn-glycerol) = an S-1,2-diacyl-sn-glyceryl-L-cysteinyl-[prolipoprotein] + sn-glycerol 1-phosphate + H(+)</text>
        <dbReference type="Rhea" id="RHEA:56712"/>
        <dbReference type="Rhea" id="RHEA-COMP:14679"/>
        <dbReference type="Rhea" id="RHEA-COMP:14680"/>
        <dbReference type="ChEBI" id="CHEBI:15378"/>
        <dbReference type="ChEBI" id="CHEBI:29950"/>
        <dbReference type="ChEBI" id="CHEBI:57685"/>
        <dbReference type="ChEBI" id="CHEBI:64716"/>
        <dbReference type="ChEBI" id="CHEBI:140658"/>
        <dbReference type="EC" id="2.5.1.145"/>
    </reaction>
</comment>
<dbReference type="RefSeq" id="WP_088917501.1">
    <property type="nucleotide sequence ID" value="NZ_CP018632.1"/>
</dbReference>
<dbReference type="GO" id="GO:0005886">
    <property type="term" value="C:plasma membrane"/>
    <property type="evidence" value="ECO:0007669"/>
    <property type="project" value="UniProtKB-SubCell"/>
</dbReference>
<dbReference type="InterPro" id="IPR001640">
    <property type="entry name" value="Lgt"/>
</dbReference>